<feature type="transmembrane region" description="Helical" evidence="1">
    <location>
        <begin position="32"/>
        <end position="52"/>
    </location>
</feature>
<dbReference type="AlphaFoldDB" id="A0A518A3X8"/>
<sequence>MEIDIQQELAGKNPARVAPQIRKNVRIQKLRVRAHLITTLLALGLFSLHLLFDWLPLWIAVCALIVIPISLLGIYGDWRVLQYQQQKLQLIEEILETRDE</sequence>
<proteinExistence type="predicted"/>
<protein>
    <recommendedName>
        <fullName evidence="6">2TM domain-containing protein</fullName>
    </recommendedName>
</protein>
<dbReference type="Proteomes" id="UP000315647">
    <property type="component" value="Chromosome"/>
</dbReference>
<dbReference type="EMBL" id="CP036317">
    <property type="protein sequence ID" value="QDV17362.1"/>
    <property type="molecule type" value="Genomic_DNA"/>
</dbReference>
<accession>A0A517Q844</accession>
<evidence type="ECO:0000313" key="3">
    <source>
        <dbReference type="EMBL" id="QDV17362.1"/>
    </source>
</evidence>
<gene>
    <name evidence="2" type="ORF">Enr10x_30910</name>
    <name evidence="3" type="ORF">Pan153_20100</name>
</gene>
<evidence type="ECO:0000313" key="5">
    <source>
        <dbReference type="Proteomes" id="UP000320839"/>
    </source>
</evidence>
<reference evidence="3 5" key="1">
    <citation type="submission" date="2019-02" db="EMBL/GenBank/DDBJ databases">
        <title>Deep-cultivation of Planctomycetes and their phenomic and genomic characterization uncovers novel biology.</title>
        <authorList>
            <person name="Wiegand S."/>
            <person name="Jogler M."/>
            <person name="Boedeker C."/>
            <person name="Pinto D."/>
            <person name="Vollmers J."/>
            <person name="Rivas-Marin E."/>
            <person name="Kohn T."/>
            <person name="Peeters S.H."/>
            <person name="Heuer A."/>
            <person name="Rast P."/>
            <person name="Oberbeckmann S."/>
            <person name="Bunk B."/>
            <person name="Jeske O."/>
            <person name="Meyerdierks A."/>
            <person name="Storesund J.E."/>
            <person name="Kallscheuer N."/>
            <person name="Luecker S."/>
            <person name="Lage O.M."/>
            <person name="Pohl T."/>
            <person name="Merkel B.J."/>
            <person name="Hornburger P."/>
            <person name="Mueller R.-W."/>
            <person name="Bruemmer F."/>
            <person name="Labrenz M."/>
            <person name="Spormann A.M."/>
            <person name="Op den Camp H."/>
            <person name="Overmann J."/>
            <person name="Amann R."/>
            <person name="Jetten M.S.M."/>
            <person name="Mascher T."/>
            <person name="Medema M.H."/>
            <person name="Devos D.P."/>
            <person name="Kaster A.-K."/>
            <person name="Ovreas L."/>
            <person name="Rohde M."/>
            <person name="Galperin M.Y."/>
            <person name="Jogler C."/>
        </authorList>
    </citation>
    <scope>NUCLEOTIDE SEQUENCE [LARGE SCALE GENOMIC DNA]</scope>
    <source>
        <strain evidence="2 4">Enr10</strain>
        <strain evidence="3 5">Pan153</strain>
    </source>
</reference>
<dbReference type="OrthoDB" id="279830at2"/>
<name>A0A518A3X8_9PLAN</name>
<keyword evidence="1" id="KW-1133">Transmembrane helix</keyword>
<accession>A0A518FLX7</accession>
<keyword evidence="1" id="KW-0812">Transmembrane</keyword>
<dbReference type="Proteomes" id="UP000320839">
    <property type="component" value="Chromosome"/>
</dbReference>
<evidence type="ECO:0000313" key="4">
    <source>
        <dbReference type="Proteomes" id="UP000315647"/>
    </source>
</evidence>
<dbReference type="EMBL" id="CP037421">
    <property type="protein sequence ID" value="QDT27761.1"/>
    <property type="molecule type" value="Genomic_DNA"/>
</dbReference>
<accession>A0A518A3X8</accession>
<evidence type="ECO:0000256" key="1">
    <source>
        <dbReference type="SAM" id="Phobius"/>
    </source>
</evidence>
<dbReference type="RefSeq" id="WP_145106320.1">
    <property type="nucleotide sequence ID" value="NZ_CP036277.1"/>
</dbReference>
<keyword evidence="4" id="KW-1185">Reference proteome</keyword>
<evidence type="ECO:0000313" key="2">
    <source>
        <dbReference type="EMBL" id="QDT27761.1"/>
    </source>
</evidence>
<feature type="transmembrane region" description="Helical" evidence="1">
    <location>
        <begin position="58"/>
        <end position="78"/>
    </location>
</feature>
<organism evidence="3 5">
    <name type="scientific">Gimesia panareensis</name>
    <dbReference type="NCBI Taxonomy" id="2527978"/>
    <lineage>
        <taxon>Bacteria</taxon>
        <taxon>Pseudomonadati</taxon>
        <taxon>Planctomycetota</taxon>
        <taxon>Planctomycetia</taxon>
        <taxon>Planctomycetales</taxon>
        <taxon>Planctomycetaceae</taxon>
        <taxon>Gimesia</taxon>
    </lineage>
</organism>
<evidence type="ECO:0008006" key="6">
    <source>
        <dbReference type="Google" id="ProtNLM"/>
    </source>
</evidence>
<keyword evidence="1" id="KW-0472">Membrane</keyword>